<gene>
    <name evidence="1" type="ORF">EV644_13147</name>
</gene>
<protein>
    <submittedName>
        <fullName evidence="1">Uncharacterized protein</fullName>
    </submittedName>
</protein>
<organism evidence="1 2">
    <name type="scientific">Kribbella orskensis</name>
    <dbReference type="NCBI Taxonomy" id="2512216"/>
    <lineage>
        <taxon>Bacteria</taxon>
        <taxon>Bacillati</taxon>
        <taxon>Actinomycetota</taxon>
        <taxon>Actinomycetes</taxon>
        <taxon>Propionibacteriales</taxon>
        <taxon>Kribbellaceae</taxon>
        <taxon>Kribbella</taxon>
    </lineage>
</organism>
<sequence>MFEGGYKTADMTEAHEVEQVRHDYSRCMPVQGGVDQMPKAVEVALIQLLDVHAGQPKAHTLSENRQSDLGPVEFVVCAQEIAA</sequence>
<dbReference type="Proteomes" id="UP000295818">
    <property type="component" value="Unassembled WGS sequence"/>
</dbReference>
<accession>A0ABY2B831</accession>
<proteinExistence type="predicted"/>
<comment type="caution">
    <text evidence="1">The sequence shown here is derived from an EMBL/GenBank/DDBJ whole genome shotgun (WGS) entry which is preliminary data.</text>
</comment>
<keyword evidence="2" id="KW-1185">Reference proteome</keyword>
<name>A0ABY2B831_9ACTN</name>
<dbReference type="EMBL" id="SLWM01000031">
    <property type="protein sequence ID" value="TCO11384.1"/>
    <property type="molecule type" value="Genomic_DNA"/>
</dbReference>
<reference evidence="1 2" key="1">
    <citation type="journal article" date="2015" name="Stand. Genomic Sci.">
        <title>Genomic Encyclopedia of Bacterial and Archaeal Type Strains, Phase III: the genomes of soil and plant-associated and newly described type strains.</title>
        <authorList>
            <person name="Whitman W.B."/>
            <person name="Woyke T."/>
            <person name="Klenk H.P."/>
            <person name="Zhou Y."/>
            <person name="Lilburn T.G."/>
            <person name="Beck B.J."/>
            <person name="De Vos P."/>
            <person name="Vandamme P."/>
            <person name="Eisen J.A."/>
            <person name="Garrity G."/>
            <person name="Hugenholtz P."/>
            <person name="Kyrpides N.C."/>
        </authorList>
    </citation>
    <scope>NUCLEOTIDE SEQUENCE [LARGE SCALE GENOMIC DNA]</scope>
    <source>
        <strain evidence="1 2">VKM Ac-2538</strain>
    </source>
</reference>
<evidence type="ECO:0000313" key="1">
    <source>
        <dbReference type="EMBL" id="TCO11384.1"/>
    </source>
</evidence>
<evidence type="ECO:0000313" key="2">
    <source>
        <dbReference type="Proteomes" id="UP000295818"/>
    </source>
</evidence>